<evidence type="ECO:0000256" key="3">
    <source>
        <dbReference type="ARBA" id="ARBA00010617"/>
    </source>
</evidence>
<dbReference type="GeneID" id="110071241"/>
<keyword evidence="10" id="KW-0812">Transmembrane</keyword>
<reference evidence="12" key="1">
    <citation type="submission" date="2025-08" db="UniProtKB">
        <authorList>
            <consortium name="RefSeq"/>
        </authorList>
    </citation>
    <scope>IDENTIFICATION</scope>
</reference>
<evidence type="ECO:0000313" key="11">
    <source>
        <dbReference type="Proteomes" id="UP001652642"/>
    </source>
</evidence>
<dbReference type="Pfam" id="PF00067">
    <property type="entry name" value="p450"/>
    <property type="match status" value="1"/>
</dbReference>
<evidence type="ECO:0000256" key="1">
    <source>
        <dbReference type="ARBA" id="ARBA00001971"/>
    </source>
</evidence>
<dbReference type="Proteomes" id="UP001652642">
    <property type="component" value="Chromosome 10"/>
</dbReference>
<sequence length="573" mass="65931">MRIKNFLFRNSRLHLKKKKRTGFRSNVTFAPRQVQTALSFLFVSGKLPQTTAESVIAFAMEVFSWLLVLSIILYYFWKRGRPKELPPGPQPLPLFGNVFEVGFQKPLKYLQKLTKQYGPVFSLYAGRKPIIFIQDWRLAKEVLLTKGIEFAGRQNNPIIDLIHKKKGIIMAPYGQAWKEQRRFSLMVLRNFGLGKKSMEERILAEATYLIQAFTENMKAPFDPFCFTDRAVTNIISTMVFGKRFEYDDATLRKVLDLLHLNLKLSTGPWALLYNEVPLLRRLPLPHKTILENVQKVFAFFTKELDEHKATFIPGEHRDFIDAYLDEMQKSEKKGLSFDDENLLIVVSDLFIAGSETTARTLQWGLLYMMVYPEIQEKCQQEMDAVLGNNACLKYEDRERLPYTNAVIHEILRFSSVVPLGLAHAPIKDMMLSGYVIPKGTGVMINIHSIHHDESLWKSPNKFDPSNFLNENGEFVKPEAFLAFSAGPRVCLGENLARMELFLFFTSMLRNFQISWPDESSAPDCAPQFGVTLSPLPFKVSLKQHQQKLIEQDARIQREVFPSPHPTDADKHVL</sequence>
<keyword evidence="11" id="KW-1185">Reference proteome</keyword>
<evidence type="ECO:0000256" key="4">
    <source>
        <dbReference type="ARBA" id="ARBA00022617"/>
    </source>
</evidence>
<evidence type="ECO:0000256" key="2">
    <source>
        <dbReference type="ARBA" id="ARBA00004370"/>
    </source>
</evidence>
<dbReference type="PRINTS" id="PR01686">
    <property type="entry name" value="EP450ICYP2D"/>
</dbReference>
<keyword evidence="6 9" id="KW-0560">Oxidoreductase</keyword>
<keyword evidence="7 9" id="KW-0408">Iron</keyword>
<dbReference type="PROSITE" id="PS00086">
    <property type="entry name" value="CYTOCHROME_P450"/>
    <property type="match status" value="1"/>
</dbReference>
<accession>A0ABM5EU01</accession>
<proteinExistence type="inferred from homology"/>
<name>A0ABM5EU01_9SAUR</name>
<dbReference type="PRINTS" id="PR00385">
    <property type="entry name" value="P450"/>
</dbReference>
<keyword evidence="10" id="KW-1133">Transmembrane helix</keyword>
<dbReference type="PANTHER" id="PTHR24300:SF327">
    <property type="entry name" value="CYTOCHROME P450 2F2-RELATED"/>
    <property type="match status" value="1"/>
</dbReference>
<evidence type="ECO:0000256" key="6">
    <source>
        <dbReference type="ARBA" id="ARBA00023002"/>
    </source>
</evidence>
<evidence type="ECO:0000256" key="7">
    <source>
        <dbReference type="ARBA" id="ARBA00023004"/>
    </source>
</evidence>
<comment type="cofactor">
    <cofactor evidence="1">
        <name>heme</name>
        <dbReference type="ChEBI" id="CHEBI:30413"/>
    </cofactor>
</comment>
<evidence type="ECO:0000256" key="8">
    <source>
        <dbReference type="ARBA" id="ARBA00023136"/>
    </source>
</evidence>
<dbReference type="InterPro" id="IPR017972">
    <property type="entry name" value="Cyt_P450_CS"/>
</dbReference>
<dbReference type="InterPro" id="IPR008069">
    <property type="entry name" value="Cyt_P450_E_grp-I_CYP2D-like"/>
</dbReference>
<evidence type="ECO:0000256" key="9">
    <source>
        <dbReference type="RuleBase" id="RU000461"/>
    </source>
</evidence>
<dbReference type="PRINTS" id="PR00463">
    <property type="entry name" value="EP450I"/>
</dbReference>
<dbReference type="InterPro" id="IPR001128">
    <property type="entry name" value="Cyt_P450"/>
</dbReference>
<feature type="transmembrane region" description="Helical" evidence="10">
    <location>
        <begin position="55"/>
        <end position="77"/>
    </location>
</feature>
<comment type="similarity">
    <text evidence="3 9">Belongs to the cytochrome P450 family.</text>
</comment>
<dbReference type="InterPro" id="IPR050182">
    <property type="entry name" value="Cytochrome_P450_fam2"/>
</dbReference>
<dbReference type="RefSeq" id="XP_072836625.1">
    <property type="nucleotide sequence ID" value="XM_072980524.1"/>
</dbReference>
<evidence type="ECO:0000313" key="12">
    <source>
        <dbReference type="RefSeq" id="XP_072836625.1"/>
    </source>
</evidence>
<organism evidence="11 12">
    <name type="scientific">Pogona vitticeps</name>
    <name type="common">central bearded dragon</name>
    <dbReference type="NCBI Taxonomy" id="103695"/>
    <lineage>
        <taxon>Eukaryota</taxon>
        <taxon>Metazoa</taxon>
        <taxon>Chordata</taxon>
        <taxon>Craniata</taxon>
        <taxon>Vertebrata</taxon>
        <taxon>Euteleostomi</taxon>
        <taxon>Lepidosauria</taxon>
        <taxon>Squamata</taxon>
        <taxon>Bifurcata</taxon>
        <taxon>Unidentata</taxon>
        <taxon>Episquamata</taxon>
        <taxon>Toxicofera</taxon>
        <taxon>Iguania</taxon>
        <taxon>Acrodonta</taxon>
        <taxon>Agamidae</taxon>
        <taxon>Amphibolurinae</taxon>
        <taxon>Pogona</taxon>
    </lineage>
</organism>
<dbReference type="InterPro" id="IPR036396">
    <property type="entry name" value="Cyt_P450_sf"/>
</dbReference>
<dbReference type="Gene3D" id="1.10.630.10">
    <property type="entry name" value="Cytochrome P450"/>
    <property type="match status" value="1"/>
</dbReference>
<gene>
    <name evidence="12" type="primary">LOC110071241</name>
</gene>
<evidence type="ECO:0000256" key="10">
    <source>
        <dbReference type="SAM" id="Phobius"/>
    </source>
</evidence>
<keyword evidence="8 10" id="KW-0472">Membrane</keyword>
<keyword evidence="9" id="KW-0503">Monooxygenase</keyword>
<dbReference type="PANTHER" id="PTHR24300">
    <property type="entry name" value="CYTOCHROME P450 508A4-RELATED"/>
    <property type="match status" value="1"/>
</dbReference>
<protein>
    <submittedName>
        <fullName evidence="12">Cytochrome P450 2J6-like isoform X1</fullName>
    </submittedName>
</protein>
<keyword evidence="4 9" id="KW-0349">Heme</keyword>
<dbReference type="SUPFAM" id="SSF48264">
    <property type="entry name" value="Cytochrome P450"/>
    <property type="match status" value="1"/>
</dbReference>
<evidence type="ECO:0000256" key="5">
    <source>
        <dbReference type="ARBA" id="ARBA00022723"/>
    </source>
</evidence>
<dbReference type="InterPro" id="IPR002401">
    <property type="entry name" value="Cyt_P450_E_grp-I"/>
</dbReference>
<comment type="subcellular location">
    <subcellularLocation>
        <location evidence="2">Membrane</location>
    </subcellularLocation>
</comment>
<keyword evidence="5 9" id="KW-0479">Metal-binding</keyword>